<keyword evidence="4" id="KW-1185">Reference proteome</keyword>
<dbReference type="RefSeq" id="WP_228714769.1">
    <property type="nucleotide sequence ID" value="NZ_SIHJ01000008.1"/>
</dbReference>
<dbReference type="Proteomes" id="UP000316714">
    <property type="component" value="Unassembled WGS sequence"/>
</dbReference>
<dbReference type="AlphaFoldDB" id="A0A5C5UT69"/>
<feature type="signal peptide" evidence="2">
    <location>
        <begin position="1"/>
        <end position="24"/>
    </location>
</feature>
<reference evidence="3 4" key="1">
    <citation type="submission" date="2019-02" db="EMBL/GenBank/DDBJ databases">
        <title>Deep-cultivation of Planctomycetes and their phenomic and genomic characterization uncovers novel biology.</title>
        <authorList>
            <person name="Wiegand S."/>
            <person name="Jogler M."/>
            <person name="Boedeker C."/>
            <person name="Pinto D."/>
            <person name="Vollmers J."/>
            <person name="Rivas-Marin E."/>
            <person name="Kohn T."/>
            <person name="Peeters S.H."/>
            <person name="Heuer A."/>
            <person name="Rast P."/>
            <person name="Oberbeckmann S."/>
            <person name="Bunk B."/>
            <person name="Jeske O."/>
            <person name="Meyerdierks A."/>
            <person name="Storesund J.E."/>
            <person name="Kallscheuer N."/>
            <person name="Luecker S."/>
            <person name="Lage O.M."/>
            <person name="Pohl T."/>
            <person name="Merkel B.J."/>
            <person name="Hornburger P."/>
            <person name="Mueller R.-W."/>
            <person name="Bruemmer F."/>
            <person name="Labrenz M."/>
            <person name="Spormann A.M."/>
            <person name="Op Den Camp H."/>
            <person name="Overmann J."/>
            <person name="Amann R."/>
            <person name="Jetten M.S.M."/>
            <person name="Mascher T."/>
            <person name="Medema M.H."/>
            <person name="Devos D.P."/>
            <person name="Kaster A.-K."/>
            <person name="Ovreas L."/>
            <person name="Rohde M."/>
            <person name="Galperin M.Y."/>
            <person name="Jogler C."/>
        </authorList>
    </citation>
    <scope>NUCLEOTIDE SEQUENCE [LARGE SCALE GENOMIC DNA]</scope>
    <source>
        <strain evidence="3 4">KOR34</strain>
    </source>
</reference>
<feature type="compositionally biased region" description="Basic residues" evidence="1">
    <location>
        <begin position="361"/>
        <end position="373"/>
    </location>
</feature>
<name>A0A5C5UT69_9BACT</name>
<comment type="caution">
    <text evidence="3">The sequence shown here is derived from an EMBL/GenBank/DDBJ whole genome shotgun (WGS) entry which is preliminary data.</text>
</comment>
<proteinExistence type="predicted"/>
<feature type="region of interest" description="Disordered" evidence="1">
    <location>
        <begin position="353"/>
        <end position="379"/>
    </location>
</feature>
<evidence type="ECO:0000313" key="4">
    <source>
        <dbReference type="Proteomes" id="UP000316714"/>
    </source>
</evidence>
<accession>A0A5C5UT69</accession>
<evidence type="ECO:0000256" key="1">
    <source>
        <dbReference type="SAM" id="MobiDB-lite"/>
    </source>
</evidence>
<evidence type="ECO:0000313" key="3">
    <source>
        <dbReference type="EMBL" id="TWT29386.1"/>
    </source>
</evidence>
<organism evidence="3 4">
    <name type="scientific">Posidoniimonas corsicana</name>
    <dbReference type="NCBI Taxonomy" id="1938618"/>
    <lineage>
        <taxon>Bacteria</taxon>
        <taxon>Pseudomonadati</taxon>
        <taxon>Planctomycetota</taxon>
        <taxon>Planctomycetia</taxon>
        <taxon>Pirellulales</taxon>
        <taxon>Lacipirellulaceae</taxon>
        <taxon>Posidoniimonas</taxon>
    </lineage>
</organism>
<dbReference type="EMBL" id="SIHJ01000008">
    <property type="protein sequence ID" value="TWT29386.1"/>
    <property type="molecule type" value="Genomic_DNA"/>
</dbReference>
<feature type="chain" id="PRO_5022667072" description="Caspase domain protein" evidence="2">
    <location>
        <begin position="25"/>
        <end position="488"/>
    </location>
</feature>
<gene>
    <name evidence="3" type="ORF">KOR34_51980</name>
</gene>
<protein>
    <recommendedName>
        <fullName evidence="5">Caspase domain protein</fullName>
    </recommendedName>
</protein>
<evidence type="ECO:0008006" key="5">
    <source>
        <dbReference type="Google" id="ProtNLM"/>
    </source>
</evidence>
<keyword evidence="2" id="KW-0732">Signal</keyword>
<evidence type="ECO:0000256" key="2">
    <source>
        <dbReference type="SAM" id="SignalP"/>
    </source>
</evidence>
<dbReference type="Gene3D" id="3.40.50.1460">
    <property type="match status" value="1"/>
</dbReference>
<sequence precursor="true">MIRTRSACLLVIVALLLSQRVADARHFVLTIGGGYSPEGNQASLEKNVQFFQRVLAGQPKRVHRHDILFADGLDPGKDLLVHDPELVPLANRLMAEFFGSTRDLGLEYRDHRVAGVRNASTPANVRAWFAEHGPQMRDGDKLVVYVTAHGHRSRDRGRPYNTSIAMWDDSSLRMAEFAGLLDDLDLRVDVVLVMVQCYTGGFSHLIYRGGDPERGLSPQRRVGFYATVHDRPAAGCTPSVDEGNYVEYSTYFWAAVSGRDRFGEPIEEPDYDRDGRVSMEEAHAYTILTANTIDLPVKTSGEYLGRESAFGDDDNDNLLREDEPYSVVLEHASPVERVLLAKLSEKLELDGEDRLEDARRSARPSRRRRRGRGPRPAVTKNRIAADLLERWPELANTMNPVSIELVTTRQQEFIDAVQNHPLYERYQRESEEDRARPDQQQTRVQFERLLRVADNVILAENLRRLNQPEKVREHERLVAAEREVFLSP</sequence>